<name>A0A7X6HFD2_9MICC</name>
<protein>
    <recommendedName>
        <fullName evidence="2 3">Single-stranded DNA-binding protein</fullName>
        <shortName evidence="2">SSB</shortName>
    </recommendedName>
</protein>
<dbReference type="Proteomes" id="UP000544090">
    <property type="component" value="Unassembled WGS sequence"/>
</dbReference>
<dbReference type="PROSITE" id="PS50935">
    <property type="entry name" value="SSB"/>
    <property type="match status" value="1"/>
</dbReference>
<evidence type="ECO:0000256" key="3">
    <source>
        <dbReference type="RuleBase" id="RU000524"/>
    </source>
</evidence>
<dbReference type="NCBIfam" id="TIGR00621">
    <property type="entry name" value="ssb"/>
    <property type="match status" value="1"/>
</dbReference>
<comment type="subunit">
    <text evidence="2">Homotetramer.</text>
</comment>
<evidence type="ECO:0000256" key="1">
    <source>
        <dbReference type="ARBA" id="ARBA00023125"/>
    </source>
</evidence>
<dbReference type="InterPro" id="IPR012340">
    <property type="entry name" value="NA-bd_OB-fold"/>
</dbReference>
<dbReference type="Pfam" id="PF00436">
    <property type="entry name" value="SSB"/>
    <property type="match status" value="1"/>
</dbReference>
<dbReference type="InterPro" id="IPR011344">
    <property type="entry name" value="ssDNA-bd"/>
</dbReference>
<proteinExistence type="inferred from homology"/>
<accession>A0A7X6HFD2</accession>
<feature type="region of interest" description="Disordered" evidence="4">
    <location>
        <begin position="118"/>
        <end position="171"/>
    </location>
</feature>
<reference evidence="5 6" key="1">
    <citation type="submission" date="2020-04" db="EMBL/GenBank/DDBJ databases">
        <title>Arthrobacter sp. nov.</title>
        <authorList>
            <person name="Liu S."/>
        </authorList>
    </citation>
    <scope>NUCLEOTIDE SEQUENCE [LARGE SCALE GENOMIC DNA]</scope>
    <source>
        <strain evidence="5 6">E918</strain>
    </source>
</reference>
<evidence type="ECO:0000313" key="6">
    <source>
        <dbReference type="Proteomes" id="UP000544090"/>
    </source>
</evidence>
<sequence>MTDIITVRGVVASDVDGGLTNGGLPAANFRLASTERRRDPETQQWVDRSTNWYTVKAFWQLAQNIGSSLHKGDRVVITGKLQLRQWTGQDGRHGTAPEIIAESIGHDLKWGTARFVRSTKSGPADNPVQEADSFGAGDVDLETGEVLDDVDPAEDEPAAEGDAQDGFKMAG</sequence>
<dbReference type="HAMAP" id="MF_00984">
    <property type="entry name" value="SSB"/>
    <property type="match status" value="1"/>
</dbReference>
<comment type="caution">
    <text evidence="2">Lacks conserved residue(s) required for the propagation of feature annotation.</text>
</comment>
<comment type="caution">
    <text evidence="5">The sequence shown here is derived from an EMBL/GenBank/DDBJ whole genome shotgun (WGS) entry which is preliminary data.</text>
</comment>
<keyword evidence="6" id="KW-1185">Reference proteome</keyword>
<dbReference type="SUPFAM" id="SSF50249">
    <property type="entry name" value="Nucleic acid-binding proteins"/>
    <property type="match status" value="1"/>
</dbReference>
<dbReference type="GO" id="GO:0006260">
    <property type="term" value="P:DNA replication"/>
    <property type="evidence" value="ECO:0007669"/>
    <property type="project" value="InterPro"/>
</dbReference>
<dbReference type="GO" id="GO:0003697">
    <property type="term" value="F:single-stranded DNA binding"/>
    <property type="evidence" value="ECO:0007669"/>
    <property type="project" value="UniProtKB-UniRule"/>
</dbReference>
<dbReference type="RefSeq" id="WP_168488197.1">
    <property type="nucleotide sequence ID" value="NZ_JAAZSQ010000020.1"/>
</dbReference>
<gene>
    <name evidence="5" type="ORF">HGG74_16705</name>
</gene>
<organism evidence="5 6">
    <name type="scientific">Arthrobacter mobilis</name>
    <dbReference type="NCBI Taxonomy" id="2724944"/>
    <lineage>
        <taxon>Bacteria</taxon>
        <taxon>Bacillati</taxon>
        <taxon>Actinomycetota</taxon>
        <taxon>Actinomycetes</taxon>
        <taxon>Micrococcales</taxon>
        <taxon>Micrococcaceae</taxon>
        <taxon>Arthrobacter</taxon>
    </lineage>
</organism>
<keyword evidence="1 2" id="KW-0238">DNA-binding</keyword>
<dbReference type="CDD" id="cd04496">
    <property type="entry name" value="SSB_OBF"/>
    <property type="match status" value="1"/>
</dbReference>
<evidence type="ECO:0000256" key="4">
    <source>
        <dbReference type="SAM" id="MobiDB-lite"/>
    </source>
</evidence>
<evidence type="ECO:0000256" key="2">
    <source>
        <dbReference type="HAMAP-Rule" id="MF_00984"/>
    </source>
</evidence>
<dbReference type="InterPro" id="IPR000424">
    <property type="entry name" value="Primosome_PriB/ssb"/>
</dbReference>
<dbReference type="AlphaFoldDB" id="A0A7X6HFD2"/>
<evidence type="ECO:0000313" key="5">
    <source>
        <dbReference type="EMBL" id="NKX56143.1"/>
    </source>
</evidence>
<dbReference type="Gene3D" id="2.40.50.140">
    <property type="entry name" value="Nucleic acid-binding proteins"/>
    <property type="match status" value="1"/>
</dbReference>
<dbReference type="EMBL" id="JAAZSQ010000020">
    <property type="protein sequence ID" value="NKX56143.1"/>
    <property type="molecule type" value="Genomic_DNA"/>
</dbReference>
<feature type="compositionally biased region" description="Acidic residues" evidence="4">
    <location>
        <begin position="139"/>
        <end position="163"/>
    </location>
</feature>